<reference evidence="3 4" key="1">
    <citation type="submission" date="2015-08" db="EMBL/GenBank/DDBJ databases">
        <title>Next Generation Sequencing and Analysis of the Genome of Puccinia sorghi L Schw, the Causal Agent of Maize Common Rust.</title>
        <authorList>
            <person name="Rochi L."/>
            <person name="Burguener G."/>
            <person name="Darino M."/>
            <person name="Turjanski A."/>
            <person name="Kreff E."/>
            <person name="Dieguez M.J."/>
            <person name="Sacco F."/>
        </authorList>
    </citation>
    <scope>NUCLEOTIDE SEQUENCE [LARGE SCALE GENOMIC DNA]</scope>
    <source>
        <strain evidence="3 4">RO10H11247</strain>
    </source>
</reference>
<feature type="region of interest" description="Disordered" evidence="1">
    <location>
        <begin position="57"/>
        <end position="86"/>
    </location>
</feature>
<dbReference type="VEuPathDB" id="FungiDB:VP01_422g3"/>
<organism evidence="3 4">
    <name type="scientific">Puccinia sorghi</name>
    <dbReference type="NCBI Taxonomy" id="27349"/>
    <lineage>
        <taxon>Eukaryota</taxon>
        <taxon>Fungi</taxon>
        <taxon>Dikarya</taxon>
        <taxon>Basidiomycota</taxon>
        <taxon>Pucciniomycotina</taxon>
        <taxon>Pucciniomycetes</taxon>
        <taxon>Pucciniales</taxon>
        <taxon>Pucciniaceae</taxon>
        <taxon>Puccinia</taxon>
    </lineage>
</organism>
<sequence>MSSCSVLFCSFFFWLVGWLRTDVSRIGSPTDRRTDAKKRNNRITLLSDHVHCPDQLPAHNPLHDEGQSASPYSNSGSTASLTNEGECNDQEPNSNCISLCVCVHSDACAIIYFWPTNSVKYRQMKSSHVTLVSLKRQKRYVTQTRKSRENIQETKTLSGYRRPFGNFWVWGMNHFKHKNMIVLWPQKLGTPWRRLYLSFELHTMINFQDRIVSGFFQNEELFLGQGRVEKKASRYIVLCDWNDVMLENNSEKNKTRLKEEKTRSTRNKIDKELGRKKAKSIPLKKIKIMKRRSLFGKMMFKGSTSNREEERKETNSNKEELKTSTMVRTEESLMRKVELAGDLLSGGFTRELVLALAWQVPSQKCSHRLDCRCIEFWLYQACMYDLKRMGGVLEVIGVFLSHMCTT</sequence>
<keyword evidence="2" id="KW-0732">Signal</keyword>
<dbReference type="EMBL" id="LAVV01009313">
    <property type="protein sequence ID" value="KNZ50800.1"/>
    <property type="molecule type" value="Genomic_DNA"/>
</dbReference>
<keyword evidence="4" id="KW-1185">Reference proteome</keyword>
<feature type="region of interest" description="Disordered" evidence="1">
    <location>
        <begin position="252"/>
        <end position="278"/>
    </location>
</feature>
<evidence type="ECO:0000313" key="3">
    <source>
        <dbReference type="EMBL" id="KNZ50800.1"/>
    </source>
</evidence>
<evidence type="ECO:0000256" key="1">
    <source>
        <dbReference type="SAM" id="MobiDB-lite"/>
    </source>
</evidence>
<proteinExistence type="predicted"/>
<feature type="chain" id="PRO_5005567585" evidence="2">
    <location>
        <begin position="22"/>
        <end position="406"/>
    </location>
</feature>
<dbReference type="Proteomes" id="UP000037035">
    <property type="component" value="Unassembled WGS sequence"/>
</dbReference>
<feature type="signal peptide" evidence="2">
    <location>
        <begin position="1"/>
        <end position="21"/>
    </location>
</feature>
<name>A0A0L6USH8_9BASI</name>
<comment type="caution">
    <text evidence="3">The sequence shown here is derived from an EMBL/GenBank/DDBJ whole genome shotgun (WGS) entry which is preliminary data.</text>
</comment>
<protein>
    <submittedName>
        <fullName evidence="3">Putative signal peptide protein</fullName>
    </submittedName>
</protein>
<feature type="compositionally biased region" description="Basic and acidic residues" evidence="1">
    <location>
        <begin position="306"/>
        <end position="324"/>
    </location>
</feature>
<dbReference type="AlphaFoldDB" id="A0A0L6USH8"/>
<feature type="compositionally biased region" description="Polar residues" evidence="1">
    <location>
        <begin position="67"/>
        <end position="86"/>
    </location>
</feature>
<accession>A0A0L6USH8</accession>
<evidence type="ECO:0000256" key="2">
    <source>
        <dbReference type="SAM" id="SignalP"/>
    </source>
</evidence>
<evidence type="ECO:0000313" key="4">
    <source>
        <dbReference type="Proteomes" id="UP000037035"/>
    </source>
</evidence>
<feature type="region of interest" description="Disordered" evidence="1">
    <location>
        <begin position="303"/>
        <end position="324"/>
    </location>
</feature>
<gene>
    <name evidence="3" type="ORF">VP01_422g3</name>
</gene>
<feature type="compositionally biased region" description="Basic and acidic residues" evidence="1">
    <location>
        <begin position="252"/>
        <end position="275"/>
    </location>
</feature>